<keyword evidence="3" id="KW-0963">Cytoplasm</keyword>
<feature type="site" description="Could be important to modulate the pK values of the two catalytic cysteine residues" evidence="3">
    <location>
        <position position="152"/>
    </location>
</feature>
<feature type="binding site" evidence="3">
    <location>
        <position position="64"/>
    </location>
    <ligand>
        <name>substrate</name>
    </ligand>
</feature>
<dbReference type="GeneID" id="97921282"/>
<dbReference type="UniPathway" id="UPA00034">
    <property type="reaction ID" value="UER00025"/>
</dbReference>
<dbReference type="NCBIfam" id="TIGR00652">
    <property type="entry name" value="DapF"/>
    <property type="match status" value="1"/>
</dbReference>
<evidence type="ECO:0000256" key="4">
    <source>
        <dbReference type="NCBIfam" id="TIGR00652"/>
    </source>
</evidence>
<comment type="similarity">
    <text evidence="1 3">Belongs to the diaminopimelate epimerase family.</text>
</comment>
<comment type="pathway">
    <text evidence="3">Amino-acid biosynthesis; L-lysine biosynthesis via DAP pathway; DL-2,6-diaminopimelate from LL-2,6-diaminopimelate: step 1/1.</text>
</comment>
<evidence type="ECO:0000256" key="3">
    <source>
        <dbReference type="HAMAP-Rule" id="MF_00197"/>
    </source>
</evidence>
<dbReference type="PANTHER" id="PTHR31689">
    <property type="entry name" value="DIAMINOPIMELATE EPIMERASE, CHLOROPLASTIC"/>
    <property type="match status" value="1"/>
</dbReference>
<feature type="site" description="Could be important to modulate the pK values of the two catalytic cysteine residues" evidence="3">
    <location>
        <position position="201"/>
    </location>
</feature>
<dbReference type="EC" id="5.1.1.7" evidence="3 4"/>
<dbReference type="GO" id="GO:0008837">
    <property type="term" value="F:diaminopimelate epimerase activity"/>
    <property type="evidence" value="ECO:0007669"/>
    <property type="project" value="UniProtKB-UniRule"/>
</dbReference>
<organism evidence="5 6">
    <name type="scientific">Pseudomonas palleroniana</name>
    <dbReference type="NCBI Taxonomy" id="191390"/>
    <lineage>
        <taxon>Bacteria</taxon>
        <taxon>Pseudomonadati</taxon>
        <taxon>Pseudomonadota</taxon>
        <taxon>Gammaproteobacteria</taxon>
        <taxon>Pseudomonadales</taxon>
        <taxon>Pseudomonadaceae</taxon>
        <taxon>Pseudomonas</taxon>
    </lineage>
</organism>
<keyword evidence="3" id="KW-0028">Amino-acid biosynthesis</keyword>
<feature type="binding site" evidence="3">
    <location>
        <position position="183"/>
    </location>
    <ligand>
        <name>substrate</name>
    </ligand>
</feature>
<protein>
    <recommendedName>
        <fullName evidence="3 4">Diaminopimelate epimerase</fullName>
        <shortName evidence="3">DAP epimerase</shortName>
        <ecNumber evidence="3 4">5.1.1.7</ecNumber>
    </recommendedName>
    <alternativeName>
        <fullName evidence="3">PLP-independent amino acid racemase</fullName>
    </alternativeName>
</protein>
<evidence type="ECO:0000256" key="1">
    <source>
        <dbReference type="ARBA" id="ARBA00010219"/>
    </source>
</evidence>
<comment type="subunit">
    <text evidence="3">Homodimer.</text>
</comment>
<dbReference type="SUPFAM" id="SSF54506">
    <property type="entry name" value="Diaminopimelate epimerase-like"/>
    <property type="match status" value="2"/>
</dbReference>
<feature type="binding site" evidence="3">
    <location>
        <position position="46"/>
    </location>
    <ligand>
        <name>substrate</name>
    </ligand>
</feature>
<evidence type="ECO:0000313" key="5">
    <source>
        <dbReference type="EMBL" id="KWU52525.1"/>
    </source>
</evidence>
<dbReference type="GO" id="GO:0005829">
    <property type="term" value="C:cytosol"/>
    <property type="evidence" value="ECO:0007669"/>
    <property type="project" value="TreeGrafter"/>
</dbReference>
<dbReference type="PANTHER" id="PTHR31689:SF0">
    <property type="entry name" value="DIAMINOPIMELATE EPIMERASE"/>
    <property type="match status" value="1"/>
</dbReference>
<dbReference type="EMBL" id="LRMR01000003">
    <property type="protein sequence ID" value="KWU52525.1"/>
    <property type="molecule type" value="Genomic_DNA"/>
</dbReference>
<name>A0A109FPQ6_9PSED</name>
<keyword evidence="3" id="KW-0457">Lysine biosynthesis</keyword>
<dbReference type="InterPro" id="IPR001653">
    <property type="entry name" value="DAP_epimerase_DapF"/>
</dbReference>
<proteinExistence type="inferred from homology"/>
<evidence type="ECO:0000313" key="6">
    <source>
        <dbReference type="Proteomes" id="UP000067111"/>
    </source>
</evidence>
<comment type="catalytic activity">
    <reaction evidence="3">
        <text>(2S,6S)-2,6-diaminopimelate = meso-2,6-diaminopimelate</text>
        <dbReference type="Rhea" id="RHEA:15393"/>
        <dbReference type="ChEBI" id="CHEBI:57609"/>
        <dbReference type="ChEBI" id="CHEBI:57791"/>
        <dbReference type="EC" id="5.1.1.7"/>
    </reaction>
</comment>
<dbReference type="Pfam" id="PF01678">
    <property type="entry name" value="DAP_epimerase"/>
    <property type="match status" value="2"/>
</dbReference>
<sequence length="267" mass="28293">MPLPFVKMHAHGDDFIIIDRRGQDDPITAQIARRLGNRHTGIGFNQLAVVLDCADAAARVKFWNPNGTPLATCGSATRGVADRLMHETGTQSVVLRTDRGLLTCTRAPGRQVAVNMGPPSLGWADVPLAEAMDTRALAIDGAPAACSMGNPHCTYFVDDVAAIDVAALGPALEVHPWFPARTNVHFVQVLDRRHIRLRIWERGGGVPLGSGSCCCAAVVNGIRRGLLDDTVAVQCDGGTVTVQWDGQGGVILTGSVEPIMQGSAYGL</sequence>
<feature type="active site" description="Proton donor" evidence="3">
    <location>
        <position position="73"/>
    </location>
</feature>
<comment type="subcellular location">
    <subcellularLocation>
        <location evidence="3">Cytoplasm</location>
    </subcellularLocation>
</comment>
<accession>A0A109FPQ6</accession>
<dbReference type="Gene3D" id="3.10.310.10">
    <property type="entry name" value="Diaminopimelate Epimerase, Chain A, domain 1"/>
    <property type="match status" value="2"/>
</dbReference>
<dbReference type="HAMAP" id="MF_00197">
    <property type="entry name" value="DAP_epimerase"/>
    <property type="match status" value="1"/>
</dbReference>
<dbReference type="Proteomes" id="UP000067111">
    <property type="component" value="Unassembled WGS sequence"/>
</dbReference>
<dbReference type="RefSeq" id="WP_060752471.1">
    <property type="nucleotide sequence ID" value="NZ_CP092411.1"/>
</dbReference>
<dbReference type="OrthoDB" id="9805408at2"/>
<feature type="binding site" evidence="3">
    <location>
        <position position="150"/>
    </location>
    <ligand>
        <name>substrate</name>
    </ligand>
</feature>
<comment type="caution">
    <text evidence="5">The sequence shown here is derived from an EMBL/GenBank/DDBJ whole genome shotgun (WGS) entry which is preliminary data.</text>
</comment>
<feature type="binding site" evidence="3">
    <location>
        <begin position="211"/>
        <end position="212"/>
    </location>
    <ligand>
        <name>substrate</name>
    </ligand>
</feature>
<keyword evidence="2 3" id="KW-0413">Isomerase</keyword>
<evidence type="ECO:0000256" key="2">
    <source>
        <dbReference type="ARBA" id="ARBA00023235"/>
    </source>
</evidence>
<comment type="function">
    <text evidence="3">Catalyzes the stereoinversion of LL-2,6-diaminopimelate (L,L-DAP) to meso-diaminopimelate (meso-DAP), a precursor of L-lysine and an essential component of the bacterial peptidoglycan.</text>
</comment>
<feature type="binding site" evidence="3">
    <location>
        <begin position="201"/>
        <end position="202"/>
    </location>
    <ligand>
        <name>substrate</name>
    </ligand>
</feature>
<comment type="caution">
    <text evidence="3">Lacks conserved residue(s) required for the propagation of feature annotation.</text>
</comment>
<gene>
    <name evidence="3" type="primary">dapF</name>
    <name evidence="5" type="ORF">AWV77_01295</name>
</gene>
<dbReference type="AlphaFoldDB" id="A0A109FPQ6"/>
<reference evidence="6" key="1">
    <citation type="submission" date="2016-01" db="EMBL/GenBank/DDBJ databases">
        <authorList>
            <person name="Gamez R.M."/>
            <person name="Rodriguez F."/>
            <person name="Bernal J.F."/>
            <person name="Agarwala R."/>
            <person name="Landsman D."/>
            <person name="Marino-Ramirez L."/>
        </authorList>
    </citation>
    <scope>NUCLEOTIDE SEQUENCE [LARGE SCALE GENOMIC DNA]</scope>
    <source>
        <strain evidence="6">Ps006</strain>
    </source>
</reference>
<dbReference type="GO" id="GO:0009089">
    <property type="term" value="P:lysine biosynthetic process via diaminopimelate"/>
    <property type="evidence" value="ECO:0007669"/>
    <property type="project" value="UniProtKB-UniRule"/>
</dbReference>